<keyword evidence="2" id="KW-1185">Reference proteome</keyword>
<dbReference type="EMBL" id="BMAO01014245">
    <property type="protein sequence ID" value="GFQ93756.1"/>
    <property type="molecule type" value="Genomic_DNA"/>
</dbReference>
<comment type="caution">
    <text evidence="1">The sequence shown here is derived from an EMBL/GenBank/DDBJ whole genome shotgun (WGS) entry which is preliminary data.</text>
</comment>
<dbReference type="Proteomes" id="UP000887116">
    <property type="component" value="Unassembled WGS sequence"/>
</dbReference>
<proteinExistence type="predicted"/>
<evidence type="ECO:0000313" key="1">
    <source>
        <dbReference type="EMBL" id="GFQ93756.1"/>
    </source>
</evidence>
<reference evidence="1" key="1">
    <citation type="submission" date="2020-07" db="EMBL/GenBank/DDBJ databases">
        <title>Multicomponent nature underlies the extraordinary mechanical properties of spider dragline silk.</title>
        <authorList>
            <person name="Kono N."/>
            <person name="Nakamura H."/>
            <person name="Mori M."/>
            <person name="Yoshida Y."/>
            <person name="Ohtoshi R."/>
            <person name="Malay A.D."/>
            <person name="Moran D.A.P."/>
            <person name="Tomita M."/>
            <person name="Numata K."/>
            <person name="Arakawa K."/>
        </authorList>
    </citation>
    <scope>NUCLEOTIDE SEQUENCE</scope>
</reference>
<evidence type="ECO:0000313" key="2">
    <source>
        <dbReference type="Proteomes" id="UP000887116"/>
    </source>
</evidence>
<accession>A0A8X6L351</accession>
<organism evidence="1 2">
    <name type="scientific">Trichonephila clavata</name>
    <name type="common">Joro spider</name>
    <name type="synonym">Nephila clavata</name>
    <dbReference type="NCBI Taxonomy" id="2740835"/>
    <lineage>
        <taxon>Eukaryota</taxon>
        <taxon>Metazoa</taxon>
        <taxon>Ecdysozoa</taxon>
        <taxon>Arthropoda</taxon>
        <taxon>Chelicerata</taxon>
        <taxon>Arachnida</taxon>
        <taxon>Araneae</taxon>
        <taxon>Araneomorphae</taxon>
        <taxon>Entelegynae</taxon>
        <taxon>Araneoidea</taxon>
        <taxon>Nephilidae</taxon>
        <taxon>Trichonephila</taxon>
    </lineage>
</organism>
<protein>
    <submittedName>
        <fullName evidence="1">Uncharacterized protein</fullName>
    </submittedName>
</protein>
<gene>
    <name evidence="1" type="ORF">TNCT_456101</name>
</gene>
<sequence>MGANDSEFSKPHDQPRLPTLFSVNRGLLNEQATNCRHSMVLSLSHGYQLVLGSKEPRTGFALSVAKSNHSSSNITIL</sequence>
<dbReference type="AlphaFoldDB" id="A0A8X6L351"/>
<name>A0A8X6L351_TRICU</name>